<protein>
    <recommendedName>
        <fullName evidence="15">NAD(P) transhydrogenase subunit alpha</fullName>
        <ecNumber evidence="4">7.1.1.1</ecNumber>
    </recommendedName>
    <alternativeName>
        <fullName evidence="17">Nicotinamide nucleotide transhydrogenase subunit alpha</fullName>
    </alternativeName>
    <alternativeName>
        <fullName evidence="16">Pyridine nucleotide transhydrogenase subunit alpha</fullName>
    </alternativeName>
</protein>
<keyword evidence="10" id="KW-1278">Translocase</keyword>
<evidence type="ECO:0000256" key="7">
    <source>
        <dbReference type="ARBA" id="ARBA00022692"/>
    </source>
</evidence>
<feature type="transmembrane region" description="Helical" evidence="19">
    <location>
        <begin position="421"/>
        <end position="438"/>
    </location>
</feature>
<evidence type="ECO:0000256" key="14">
    <source>
        <dbReference type="ARBA" id="ARBA00048202"/>
    </source>
</evidence>
<dbReference type="SMART" id="SM01002">
    <property type="entry name" value="AlaDh_PNT_C"/>
    <property type="match status" value="1"/>
</dbReference>
<evidence type="ECO:0000256" key="15">
    <source>
        <dbReference type="ARBA" id="ARBA00071831"/>
    </source>
</evidence>
<dbReference type="GO" id="GO:0016491">
    <property type="term" value="F:oxidoreductase activity"/>
    <property type="evidence" value="ECO:0007669"/>
    <property type="project" value="UniProtKB-KW"/>
</dbReference>
<evidence type="ECO:0000256" key="2">
    <source>
        <dbReference type="ARBA" id="ARBA00004429"/>
    </source>
</evidence>
<evidence type="ECO:0000259" key="20">
    <source>
        <dbReference type="SMART" id="SM01002"/>
    </source>
</evidence>
<dbReference type="Proteomes" id="UP000320390">
    <property type="component" value="Chromosome"/>
</dbReference>
<dbReference type="InterPro" id="IPR007886">
    <property type="entry name" value="AlaDH/PNT_N"/>
</dbReference>
<dbReference type="InterPro" id="IPR026255">
    <property type="entry name" value="NADP_transhyd_a"/>
</dbReference>
<evidence type="ECO:0000256" key="1">
    <source>
        <dbReference type="ARBA" id="ARBA00003943"/>
    </source>
</evidence>
<comment type="catalytic activity">
    <reaction evidence="14">
        <text>NAD(+) + NADPH + H(+)(in) = NADH + NADP(+) + H(+)(out)</text>
        <dbReference type="Rhea" id="RHEA:47992"/>
        <dbReference type="ChEBI" id="CHEBI:15378"/>
        <dbReference type="ChEBI" id="CHEBI:57540"/>
        <dbReference type="ChEBI" id="CHEBI:57783"/>
        <dbReference type="ChEBI" id="CHEBI:57945"/>
        <dbReference type="ChEBI" id="CHEBI:58349"/>
        <dbReference type="EC" id="7.1.1.1"/>
    </reaction>
</comment>
<dbReference type="InterPro" id="IPR007698">
    <property type="entry name" value="AlaDH/PNT_NAD(H)-bd"/>
</dbReference>
<comment type="similarity">
    <text evidence="3">Belongs to the AlaDH/PNT family.</text>
</comment>
<keyword evidence="5" id="KW-1003">Cell membrane</keyword>
<evidence type="ECO:0000256" key="17">
    <source>
        <dbReference type="ARBA" id="ARBA00083734"/>
    </source>
</evidence>
<evidence type="ECO:0000313" key="22">
    <source>
        <dbReference type="EMBL" id="QDV09833.1"/>
    </source>
</evidence>
<dbReference type="CDD" id="cd05304">
    <property type="entry name" value="Rubrum_tdh"/>
    <property type="match status" value="1"/>
</dbReference>
<keyword evidence="6" id="KW-0997">Cell inner membrane</keyword>
<dbReference type="EMBL" id="CP036434">
    <property type="protein sequence ID" value="QDV09833.1"/>
    <property type="molecule type" value="Genomic_DNA"/>
</dbReference>
<keyword evidence="22" id="KW-0560">Oxidoreductase</keyword>
<reference evidence="22 23" key="1">
    <citation type="submission" date="2019-02" db="EMBL/GenBank/DDBJ databases">
        <title>Deep-cultivation of Planctomycetes and their phenomic and genomic characterization uncovers novel biology.</title>
        <authorList>
            <person name="Wiegand S."/>
            <person name="Jogler M."/>
            <person name="Boedeker C."/>
            <person name="Pinto D."/>
            <person name="Vollmers J."/>
            <person name="Rivas-Marin E."/>
            <person name="Kohn T."/>
            <person name="Peeters S.H."/>
            <person name="Heuer A."/>
            <person name="Rast P."/>
            <person name="Oberbeckmann S."/>
            <person name="Bunk B."/>
            <person name="Jeske O."/>
            <person name="Meyerdierks A."/>
            <person name="Storesund J.E."/>
            <person name="Kallscheuer N."/>
            <person name="Luecker S."/>
            <person name="Lage O.M."/>
            <person name="Pohl T."/>
            <person name="Merkel B.J."/>
            <person name="Hornburger P."/>
            <person name="Mueller R.-W."/>
            <person name="Bruemmer F."/>
            <person name="Labrenz M."/>
            <person name="Spormann A.M."/>
            <person name="Op den Camp H."/>
            <person name="Overmann J."/>
            <person name="Amann R."/>
            <person name="Jetten M.S.M."/>
            <person name="Mascher T."/>
            <person name="Medema M.H."/>
            <person name="Devos D.P."/>
            <person name="Kaster A.-K."/>
            <person name="Ovreas L."/>
            <person name="Rohde M."/>
            <person name="Galperin M.Y."/>
            <person name="Jogler C."/>
        </authorList>
    </citation>
    <scope>NUCLEOTIDE SEQUENCE [LARGE SCALE GENOMIC DNA]</scope>
    <source>
        <strain evidence="22 23">Poly30</strain>
    </source>
</reference>
<feature type="transmembrane region" description="Helical" evidence="19">
    <location>
        <begin position="505"/>
        <end position="528"/>
    </location>
</feature>
<dbReference type="InterPro" id="IPR036291">
    <property type="entry name" value="NAD(P)-bd_dom_sf"/>
</dbReference>
<evidence type="ECO:0000256" key="13">
    <source>
        <dbReference type="ARBA" id="ARBA00023136"/>
    </source>
</evidence>
<gene>
    <name evidence="22" type="primary">pntA</name>
    <name evidence="22" type="ORF">Poly30_53930</name>
</gene>
<name>A0A518F0H1_9BACT</name>
<feature type="transmembrane region" description="Helical" evidence="19">
    <location>
        <begin position="481"/>
        <end position="499"/>
    </location>
</feature>
<dbReference type="InterPro" id="IPR024605">
    <property type="entry name" value="NADP_transhyd_a_C"/>
</dbReference>
<evidence type="ECO:0000256" key="19">
    <source>
        <dbReference type="SAM" id="Phobius"/>
    </source>
</evidence>
<dbReference type="GO" id="GO:0006740">
    <property type="term" value="P:NADPH regeneration"/>
    <property type="evidence" value="ECO:0007669"/>
    <property type="project" value="TreeGrafter"/>
</dbReference>
<keyword evidence="9" id="KW-0521">NADP</keyword>
<dbReference type="EC" id="7.1.1.1" evidence="4"/>
<feature type="domain" description="Alanine dehydrogenase/pyridine nucleotide transhydrogenase NAD(H)-binding" evidence="20">
    <location>
        <begin position="152"/>
        <end position="316"/>
    </location>
</feature>
<dbReference type="SMART" id="SM01003">
    <property type="entry name" value="AlaDh_PNT_N"/>
    <property type="match status" value="1"/>
</dbReference>
<dbReference type="NCBIfam" id="TIGR00561">
    <property type="entry name" value="pntA"/>
    <property type="match status" value="1"/>
</dbReference>
<evidence type="ECO:0000256" key="16">
    <source>
        <dbReference type="ARBA" id="ARBA00079788"/>
    </source>
</evidence>
<evidence type="ECO:0000256" key="3">
    <source>
        <dbReference type="ARBA" id="ARBA00005689"/>
    </source>
</evidence>
<dbReference type="PANTHER" id="PTHR10160:SF19">
    <property type="entry name" value="PROTON-TRANSLOCATING NAD(P)(+) TRANSHYDROGENASE"/>
    <property type="match status" value="1"/>
</dbReference>
<comment type="subcellular location">
    <subcellularLocation>
        <location evidence="2">Cell inner membrane</location>
        <topology evidence="2">Multi-pass membrane protein</topology>
    </subcellularLocation>
</comment>
<keyword evidence="11 19" id="KW-1133">Transmembrane helix</keyword>
<evidence type="ECO:0000256" key="8">
    <source>
        <dbReference type="ARBA" id="ARBA00022741"/>
    </source>
</evidence>
<dbReference type="NCBIfam" id="NF006942">
    <property type="entry name" value="PRK09424.1"/>
    <property type="match status" value="1"/>
</dbReference>
<dbReference type="GO" id="GO:0050661">
    <property type="term" value="F:NADP binding"/>
    <property type="evidence" value="ECO:0007669"/>
    <property type="project" value="TreeGrafter"/>
</dbReference>
<dbReference type="AlphaFoldDB" id="A0A518F0H1"/>
<evidence type="ECO:0000256" key="6">
    <source>
        <dbReference type="ARBA" id="ARBA00022519"/>
    </source>
</evidence>
<feature type="region of interest" description="Disordered" evidence="18">
    <location>
        <begin position="377"/>
        <end position="407"/>
    </location>
</feature>
<proteinExistence type="inferred from homology"/>
<evidence type="ECO:0000256" key="4">
    <source>
        <dbReference type="ARBA" id="ARBA00012943"/>
    </source>
</evidence>
<accession>A0A518F0H1</accession>
<dbReference type="Gene3D" id="3.40.50.720">
    <property type="entry name" value="NAD(P)-binding Rossmann-like Domain"/>
    <property type="match status" value="2"/>
</dbReference>
<organism evidence="22 23">
    <name type="scientific">Saltatorellus ferox</name>
    <dbReference type="NCBI Taxonomy" id="2528018"/>
    <lineage>
        <taxon>Bacteria</taxon>
        <taxon>Pseudomonadati</taxon>
        <taxon>Planctomycetota</taxon>
        <taxon>Planctomycetia</taxon>
        <taxon>Planctomycetia incertae sedis</taxon>
        <taxon>Saltatorellus</taxon>
    </lineage>
</organism>
<feature type="compositionally biased region" description="Low complexity" evidence="18">
    <location>
        <begin position="379"/>
        <end position="407"/>
    </location>
</feature>
<sequence>MRLGIPVETYPLEQRVAASPAAVERYRKLGFEVAVARNAGADASFPDSAYEAVGATIVDQAEAFGGVDVVLKVRAPRLDAEGGSEVDLIREGATLISFVAPAQNEDLLKAFCARNLTVLAMDQVPRITRAQSMDALSSMANIAGYRAVVEASNEFGSFFTGQFTAAGKVPPAKVLVIGAGVAGLAAIGAARGLGAIIRAFDTRESVRDQIKSLGGEFLTVEIEESGDGGGGYAKVMSPEFIEAEMALFREQAKDIDIVITTALIPGKKAPLLWTRDMIEIMKPGSVVVDLAAENGGNCEVTVADQKVVVDGVTVIGYTDLTSRMANVASDLYGTNLAHLLKELGGAEGWNVDHENEVLRGALVAEKGEVMWPAPKVEPKAAPAPAATQPPAKPAATPQAASPKAATAAATGGSPPIFSQKAIAIGAALALLWVVLRFTSGTTGATAASIFVQHLTVFVLACFVGWQVIWSVTAALHTPLMSVTNAISGIIVIGGILMGMKNVDSGAATFIGALAVLFATINIVGGFQVTRRMLRMFHK</sequence>
<dbReference type="RefSeq" id="WP_145204922.1">
    <property type="nucleotide sequence ID" value="NZ_CP036434.1"/>
</dbReference>
<evidence type="ECO:0000313" key="23">
    <source>
        <dbReference type="Proteomes" id="UP000320390"/>
    </source>
</evidence>
<dbReference type="SUPFAM" id="SSF52283">
    <property type="entry name" value="Formate/glycerate dehydrogenase catalytic domain-like"/>
    <property type="match status" value="1"/>
</dbReference>
<evidence type="ECO:0000256" key="10">
    <source>
        <dbReference type="ARBA" id="ARBA00022967"/>
    </source>
</evidence>
<evidence type="ECO:0000259" key="21">
    <source>
        <dbReference type="SMART" id="SM01003"/>
    </source>
</evidence>
<dbReference type="PANTHER" id="PTHR10160">
    <property type="entry name" value="NAD(P) TRANSHYDROGENASE"/>
    <property type="match status" value="1"/>
</dbReference>
<comment type="function">
    <text evidence="1">The transhydrogenation between NADH and NADP is coupled to respiration and ATP hydrolysis and functions as a proton pump across the membrane.</text>
</comment>
<dbReference type="Pfam" id="PF12769">
    <property type="entry name" value="PNTB_4TM"/>
    <property type="match status" value="1"/>
</dbReference>
<dbReference type="OrthoDB" id="9804592at2"/>
<evidence type="ECO:0000256" key="18">
    <source>
        <dbReference type="SAM" id="MobiDB-lite"/>
    </source>
</evidence>
<keyword evidence="13 19" id="KW-0472">Membrane</keyword>
<keyword evidence="12" id="KW-0520">NAD</keyword>
<evidence type="ECO:0000256" key="5">
    <source>
        <dbReference type="ARBA" id="ARBA00022475"/>
    </source>
</evidence>
<dbReference type="FunFam" id="3.40.50.720:FF:000028">
    <property type="entry name" value="NAD(P) transhydrogenase subunit alpha"/>
    <property type="match status" value="1"/>
</dbReference>
<evidence type="ECO:0000256" key="9">
    <source>
        <dbReference type="ARBA" id="ARBA00022857"/>
    </source>
</evidence>
<feature type="domain" description="Alanine dehydrogenase/pyridine nucleotide transhydrogenase N-terminal" evidence="21">
    <location>
        <begin position="4"/>
        <end position="143"/>
    </location>
</feature>
<feature type="transmembrane region" description="Helical" evidence="19">
    <location>
        <begin position="450"/>
        <end position="469"/>
    </location>
</feature>
<evidence type="ECO:0000256" key="12">
    <source>
        <dbReference type="ARBA" id="ARBA00023027"/>
    </source>
</evidence>
<keyword evidence="23" id="KW-1185">Reference proteome</keyword>
<dbReference type="Pfam" id="PF05222">
    <property type="entry name" value="AlaDh_PNT_N"/>
    <property type="match status" value="1"/>
</dbReference>
<dbReference type="GO" id="GO:0005886">
    <property type="term" value="C:plasma membrane"/>
    <property type="evidence" value="ECO:0007669"/>
    <property type="project" value="UniProtKB-SubCell"/>
</dbReference>
<dbReference type="SUPFAM" id="SSF51735">
    <property type="entry name" value="NAD(P)-binding Rossmann-fold domains"/>
    <property type="match status" value="1"/>
</dbReference>
<dbReference type="Pfam" id="PF01262">
    <property type="entry name" value="AlaDh_PNT_C"/>
    <property type="match status" value="1"/>
</dbReference>
<keyword evidence="8" id="KW-0547">Nucleotide-binding</keyword>
<dbReference type="PIRSF" id="PIRSF000203">
    <property type="entry name" value="NADP_transhydrogenase_alpha"/>
    <property type="match status" value="1"/>
</dbReference>
<keyword evidence="7 19" id="KW-0812">Transmembrane</keyword>
<dbReference type="GO" id="GO:0008750">
    <property type="term" value="F:proton-translocating NAD(P)+ transhydrogenase activity"/>
    <property type="evidence" value="ECO:0007669"/>
    <property type="project" value="UniProtKB-EC"/>
</dbReference>
<evidence type="ECO:0000256" key="11">
    <source>
        <dbReference type="ARBA" id="ARBA00022989"/>
    </source>
</evidence>